<dbReference type="Pfam" id="PF14092">
    <property type="entry name" value="DUF4270"/>
    <property type="match status" value="1"/>
</dbReference>
<feature type="chain" id="PRO_5045498056" evidence="1">
    <location>
        <begin position="30"/>
        <end position="528"/>
    </location>
</feature>
<dbReference type="RefSeq" id="WP_255926533.1">
    <property type="nucleotide sequence ID" value="NZ_JANFQP010000001.1"/>
</dbReference>
<evidence type="ECO:0000313" key="3">
    <source>
        <dbReference type="Proteomes" id="UP001597394"/>
    </source>
</evidence>
<protein>
    <submittedName>
        <fullName evidence="2">DUF4270 family protein</fullName>
    </submittedName>
</protein>
<organism evidence="2 3">
    <name type="scientific">Kaistella montana</name>
    <dbReference type="NCBI Taxonomy" id="1849733"/>
    <lineage>
        <taxon>Bacteria</taxon>
        <taxon>Pseudomonadati</taxon>
        <taxon>Bacteroidota</taxon>
        <taxon>Flavobacteriia</taxon>
        <taxon>Flavobacteriales</taxon>
        <taxon>Weeksellaceae</taxon>
        <taxon>Chryseobacterium group</taxon>
        <taxon>Kaistella</taxon>
    </lineage>
</organism>
<keyword evidence="1" id="KW-0732">Signal</keyword>
<accession>A0ABW5K8B1</accession>
<comment type="caution">
    <text evidence="2">The sequence shown here is derived from an EMBL/GenBank/DDBJ whole genome shotgun (WGS) entry which is preliminary data.</text>
</comment>
<evidence type="ECO:0000256" key="1">
    <source>
        <dbReference type="SAM" id="SignalP"/>
    </source>
</evidence>
<gene>
    <name evidence="2" type="ORF">ACFSO8_00715</name>
</gene>
<dbReference type="EMBL" id="JBHULG010000001">
    <property type="protein sequence ID" value="MFD2543970.1"/>
    <property type="molecule type" value="Genomic_DNA"/>
</dbReference>
<proteinExistence type="predicted"/>
<feature type="signal peptide" evidence="1">
    <location>
        <begin position="1"/>
        <end position="29"/>
    </location>
</feature>
<evidence type="ECO:0000313" key="2">
    <source>
        <dbReference type="EMBL" id="MFD2543970.1"/>
    </source>
</evidence>
<reference evidence="3" key="1">
    <citation type="journal article" date="2019" name="Int. J. Syst. Evol. Microbiol.">
        <title>The Global Catalogue of Microorganisms (GCM) 10K type strain sequencing project: providing services to taxonomists for standard genome sequencing and annotation.</title>
        <authorList>
            <consortium name="The Broad Institute Genomics Platform"/>
            <consortium name="The Broad Institute Genome Sequencing Center for Infectious Disease"/>
            <person name="Wu L."/>
            <person name="Ma J."/>
        </authorList>
    </citation>
    <scope>NUCLEOTIDE SEQUENCE [LARGE SCALE GENOMIC DNA]</scope>
    <source>
        <strain evidence="3">KCTC 52204</strain>
    </source>
</reference>
<sequence length="528" mass="58122">MIKNIKKTFNITASLVIGSLILWSCESDADQLGSQFFQNGAEGTETPYDVIAYNVFNGDSVRTDNSRLQTATLGAFNEPQFGLQKSAYVSQVRLPSYEPNFGTNAVLDSAVLVIKPTYPTDSVTTTTVEDYIYPDGNVAAKKVVTTYPITKYGKTKLNGGKTVFNIKVNEVTEFLGSNSDKIFSNKVVTTGALLGTKVFNGNISSIKVTKDSDNSELYLREANIRIPLDSAFFQNKIISKSSSPELADAASFIRYFKGLKISVDENDGYIFSFDPNTVEINLYYKNDGIKDADGIVTREEASYTLDLGSSNTHFNEVKFDRAGTASETALATIDQVNGDDKIFAQGIGGPGIGLRIPAATVAAIKELYKNEKIGIISAKIRLYTDKTNWDNNYTKPNYFVVRQRDLTPAAGEPEYLDDFLEDMSALAYNANYSLVKTYDLDKNPAYYDIGITQTFKNIIEKEADNHDLILNVGSYTTDTSGNLLGLTYPNLGAQNFNTRAYTPNRAVFVGSDPANDKRVKLLISYGKK</sequence>
<dbReference type="Proteomes" id="UP001597394">
    <property type="component" value="Unassembled WGS sequence"/>
</dbReference>
<dbReference type="InterPro" id="IPR025366">
    <property type="entry name" value="DUF4270"/>
</dbReference>
<keyword evidence="3" id="KW-1185">Reference proteome</keyword>
<name>A0ABW5K8B1_9FLAO</name>